<keyword evidence="6" id="KW-0175">Coiled coil</keyword>
<dbReference type="InterPro" id="IPR038888">
    <property type="entry name" value="CFAP36"/>
</dbReference>
<evidence type="ECO:0000256" key="8">
    <source>
        <dbReference type="ARBA" id="ARBA00023273"/>
    </source>
</evidence>
<comment type="similarity">
    <text evidence="3">Belongs to the CFAP36 family.</text>
</comment>
<proteinExistence type="inferred from homology"/>
<protein>
    <recommendedName>
        <fullName evidence="4">Cilia- and flagella-associated protein 36</fullName>
    </recommendedName>
    <alternativeName>
        <fullName evidence="9">Coiled-coil domain-containing protein 104</fullName>
    </alternativeName>
</protein>
<evidence type="ECO:0000256" key="6">
    <source>
        <dbReference type="ARBA" id="ARBA00023054"/>
    </source>
</evidence>
<evidence type="ECO:0000256" key="7">
    <source>
        <dbReference type="ARBA" id="ARBA00023069"/>
    </source>
</evidence>
<evidence type="ECO:0000313" key="13">
    <source>
        <dbReference type="Proteomes" id="UP000827092"/>
    </source>
</evidence>
<evidence type="ECO:0000256" key="4">
    <source>
        <dbReference type="ARBA" id="ARBA00021815"/>
    </source>
</evidence>
<evidence type="ECO:0000256" key="3">
    <source>
        <dbReference type="ARBA" id="ARBA00007460"/>
    </source>
</evidence>
<dbReference type="EMBL" id="JAFNEN010000215">
    <property type="protein sequence ID" value="KAG8189452.1"/>
    <property type="molecule type" value="Genomic_DNA"/>
</dbReference>
<dbReference type="Pfam" id="PF11527">
    <property type="entry name" value="ARL2_Bind_BART"/>
    <property type="match status" value="1"/>
</dbReference>
<dbReference type="Gene3D" id="1.20.1520.10">
    <property type="entry name" value="ADP-ribosylation factor-like 2-binding protein, domain"/>
    <property type="match status" value="1"/>
</dbReference>
<gene>
    <name evidence="12" type="ORF">JTE90_012523</name>
</gene>
<feature type="region of interest" description="Disordered" evidence="10">
    <location>
        <begin position="1"/>
        <end position="27"/>
    </location>
</feature>
<keyword evidence="5" id="KW-0963">Cytoplasm</keyword>
<evidence type="ECO:0000313" key="12">
    <source>
        <dbReference type="EMBL" id="KAG8189452.1"/>
    </source>
</evidence>
<evidence type="ECO:0000256" key="9">
    <source>
        <dbReference type="ARBA" id="ARBA00031593"/>
    </source>
</evidence>
<dbReference type="InterPro" id="IPR023379">
    <property type="entry name" value="BART_dom"/>
</dbReference>
<dbReference type="Proteomes" id="UP000827092">
    <property type="component" value="Unassembled WGS sequence"/>
</dbReference>
<dbReference type="PANTHER" id="PTHR21532">
    <property type="entry name" value="PHOSPHODIESTERASE HL"/>
    <property type="match status" value="1"/>
</dbReference>
<name>A0AAV6V0F6_9ARAC</name>
<evidence type="ECO:0000256" key="10">
    <source>
        <dbReference type="SAM" id="MobiDB-lite"/>
    </source>
</evidence>
<keyword evidence="13" id="KW-1185">Reference proteome</keyword>
<sequence length="338" mass="39254">MGTGHSLLTGRQAPSPKKIKSNRNSEPKMAEEEEAFSWVFESLVGFLKGPVWEAAVLTYIEKNSVVFDPVQENEEEYKKIHDEYKNLVDTMLSSHMEDLGITSEEFQKACSDTEKCIHSQFQKSLFEQLWASNDYEIFKRMMTQKNLELQLQALDLLAHQYGLVPESFLPGKDYEPSNEEKSIMETVIKRYVEENPETPEDQTEQKEVIQATKVRLEEERQREIIRMEQAMETSIHDSPKIEAPPPIEITKMTEVSQEEALRRQEYLRQQRDKLLAMKKQEREKLLQRYEETSGGRPKSARAAQRAVQEDKPQEPDANVQAFRNSLAARLKAEVIDKK</sequence>
<dbReference type="GO" id="GO:0097546">
    <property type="term" value="C:ciliary base"/>
    <property type="evidence" value="ECO:0007669"/>
    <property type="project" value="TreeGrafter"/>
</dbReference>
<dbReference type="PANTHER" id="PTHR21532:SF0">
    <property type="entry name" value="CILIA- AND FLAGELLA-ASSOCIATED PROTEIN 36"/>
    <property type="match status" value="1"/>
</dbReference>
<feature type="region of interest" description="Disordered" evidence="10">
    <location>
        <begin position="287"/>
        <end position="319"/>
    </location>
</feature>
<evidence type="ECO:0000256" key="1">
    <source>
        <dbReference type="ARBA" id="ARBA00004138"/>
    </source>
</evidence>
<evidence type="ECO:0000256" key="5">
    <source>
        <dbReference type="ARBA" id="ARBA00022490"/>
    </source>
</evidence>
<reference evidence="12 13" key="1">
    <citation type="journal article" date="2022" name="Nat. Ecol. Evol.">
        <title>A masculinizing supergene underlies an exaggerated male reproductive morph in a spider.</title>
        <authorList>
            <person name="Hendrickx F."/>
            <person name="De Corte Z."/>
            <person name="Sonet G."/>
            <person name="Van Belleghem S.M."/>
            <person name="Kostlbacher S."/>
            <person name="Vangestel C."/>
        </authorList>
    </citation>
    <scope>NUCLEOTIDE SEQUENCE [LARGE SCALE GENOMIC DNA]</scope>
    <source>
        <strain evidence="12">W744_W776</strain>
    </source>
</reference>
<dbReference type="GO" id="GO:0005930">
    <property type="term" value="C:axoneme"/>
    <property type="evidence" value="ECO:0007669"/>
    <property type="project" value="TreeGrafter"/>
</dbReference>
<evidence type="ECO:0000256" key="2">
    <source>
        <dbReference type="ARBA" id="ARBA00004496"/>
    </source>
</evidence>
<evidence type="ECO:0000259" key="11">
    <source>
        <dbReference type="Pfam" id="PF11527"/>
    </source>
</evidence>
<feature type="domain" description="BART" evidence="11">
    <location>
        <begin position="36"/>
        <end position="150"/>
    </location>
</feature>
<dbReference type="AlphaFoldDB" id="A0AAV6V0F6"/>
<comment type="subcellular location">
    <subcellularLocation>
        <location evidence="1">Cell projection</location>
        <location evidence="1">Cilium</location>
    </subcellularLocation>
    <subcellularLocation>
        <location evidence="2">Cytoplasm</location>
    </subcellularLocation>
</comment>
<dbReference type="InterPro" id="IPR042541">
    <property type="entry name" value="BART_sf"/>
</dbReference>
<keyword evidence="8" id="KW-0966">Cell projection</keyword>
<accession>A0AAV6V0F6</accession>
<keyword evidence="7" id="KW-0969">Cilium</keyword>
<organism evidence="12 13">
    <name type="scientific">Oedothorax gibbosus</name>
    <dbReference type="NCBI Taxonomy" id="931172"/>
    <lineage>
        <taxon>Eukaryota</taxon>
        <taxon>Metazoa</taxon>
        <taxon>Ecdysozoa</taxon>
        <taxon>Arthropoda</taxon>
        <taxon>Chelicerata</taxon>
        <taxon>Arachnida</taxon>
        <taxon>Araneae</taxon>
        <taxon>Araneomorphae</taxon>
        <taxon>Entelegynae</taxon>
        <taxon>Araneoidea</taxon>
        <taxon>Linyphiidae</taxon>
        <taxon>Erigoninae</taxon>
        <taxon>Oedothorax</taxon>
    </lineage>
</organism>
<comment type="caution">
    <text evidence="12">The sequence shown here is derived from an EMBL/GenBank/DDBJ whole genome shotgun (WGS) entry which is preliminary data.</text>
</comment>